<organism evidence="3 4">
    <name type="scientific">Branchiostoma floridae</name>
    <name type="common">Florida lancelet</name>
    <name type="synonym">Amphioxus</name>
    <dbReference type="NCBI Taxonomy" id="7739"/>
    <lineage>
        <taxon>Eukaryota</taxon>
        <taxon>Metazoa</taxon>
        <taxon>Chordata</taxon>
        <taxon>Cephalochordata</taxon>
        <taxon>Leptocardii</taxon>
        <taxon>Amphioxiformes</taxon>
        <taxon>Branchiostomatidae</taxon>
        <taxon>Branchiostoma</taxon>
    </lineage>
</organism>
<dbReference type="InterPro" id="IPR035897">
    <property type="entry name" value="Toll_tir_struct_dom_sf"/>
</dbReference>
<feature type="region of interest" description="Disordered" evidence="1">
    <location>
        <begin position="410"/>
        <end position="429"/>
    </location>
</feature>
<evidence type="ECO:0000313" key="4">
    <source>
        <dbReference type="RefSeq" id="XP_035673142.1"/>
    </source>
</evidence>
<protein>
    <submittedName>
        <fullName evidence="4">Uncharacterized protein LOC118413721</fullName>
    </submittedName>
</protein>
<name>A0A9J7MMB3_BRAFL</name>
<dbReference type="AlphaFoldDB" id="A0A9J7MMB3"/>
<gene>
    <name evidence="4" type="primary">LOC118413721</name>
</gene>
<dbReference type="PROSITE" id="PS50104">
    <property type="entry name" value="TIR"/>
    <property type="match status" value="1"/>
</dbReference>
<dbReference type="InterPro" id="IPR027417">
    <property type="entry name" value="P-loop_NTPase"/>
</dbReference>
<reference evidence="4" key="2">
    <citation type="submission" date="2025-08" db="UniProtKB">
        <authorList>
            <consortium name="RefSeq"/>
        </authorList>
    </citation>
    <scope>IDENTIFICATION</scope>
    <source>
        <strain evidence="4">S238N-H82</strain>
        <tissue evidence="4">Testes</tissue>
    </source>
</reference>
<dbReference type="RefSeq" id="XP_035673142.1">
    <property type="nucleotide sequence ID" value="XM_035817249.1"/>
</dbReference>
<keyword evidence="3" id="KW-1185">Reference proteome</keyword>
<evidence type="ECO:0000259" key="2">
    <source>
        <dbReference type="PROSITE" id="PS50104"/>
    </source>
</evidence>
<reference evidence="3" key="1">
    <citation type="journal article" date="2020" name="Nat. Ecol. Evol.">
        <title>Deeply conserved synteny resolves early events in vertebrate evolution.</title>
        <authorList>
            <person name="Simakov O."/>
            <person name="Marletaz F."/>
            <person name="Yue J.X."/>
            <person name="O'Connell B."/>
            <person name="Jenkins J."/>
            <person name="Brandt A."/>
            <person name="Calef R."/>
            <person name="Tung C.H."/>
            <person name="Huang T.K."/>
            <person name="Schmutz J."/>
            <person name="Satoh N."/>
            <person name="Yu J.K."/>
            <person name="Putnam N.H."/>
            <person name="Green R.E."/>
            <person name="Rokhsar D.S."/>
        </authorList>
    </citation>
    <scope>NUCLEOTIDE SEQUENCE [LARGE SCALE GENOMIC DNA]</scope>
    <source>
        <strain evidence="3">S238N-H82</strain>
    </source>
</reference>
<dbReference type="OrthoDB" id="9938299at2759"/>
<dbReference type="SUPFAM" id="SSF52200">
    <property type="entry name" value="Toll/Interleukin receptor TIR domain"/>
    <property type="match status" value="1"/>
</dbReference>
<evidence type="ECO:0000313" key="3">
    <source>
        <dbReference type="Proteomes" id="UP000001554"/>
    </source>
</evidence>
<dbReference type="Gene3D" id="3.40.50.300">
    <property type="entry name" value="P-loop containing nucleotide triphosphate hydrolases"/>
    <property type="match status" value="1"/>
</dbReference>
<dbReference type="GO" id="GO:0007165">
    <property type="term" value="P:signal transduction"/>
    <property type="evidence" value="ECO:0007669"/>
    <property type="project" value="InterPro"/>
</dbReference>
<dbReference type="SUPFAM" id="SSF52540">
    <property type="entry name" value="P-loop containing nucleoside triphosphate hydrolases"/>
    <property type="match status" value="1"/>
</dbReference>
<sequence>MYIALNDNMFLHPRVFLGPRVFVIHAGEDKDSFVRPLVINLLQQGLAETDIFFDYSSIKPGDNIRERILSALSSQTLELAVVVVSSSLLNKHYWPKFEYETCLRKRKRIFPIWFDANNDNFKAFSEQVGEYSPTLKQLVARRVQRDNVPAELPGIAAEIIQQLSPLESGVSDPAGSHVPIDLQGPEMTELYVKACREGSLPVHNTRAQVVGQYRSGKTCFINRLMGEPVRLDEPITDGINITPDVQTKAWKQSRVEIDEFGAGMAGLLLQSRQETETSAGDTESPSEDESYESVVTTSSLMPREEKSTESPATTSSDDTTHRLGESEKLQDTAEASFRPSAIPSSVSETLKRMRDAGFSEEDLGTAEYPRLSFWDFGGQATYYGTHHCFITHLGIYILVMSLLQKLSDPVPKQDHKASVDNLKTGGGTY</sequence>
<dbReference type="InterPro" id="IPR000157">
    <property type="entry name" value="TIR_dom"/>
</dbReference>
<feature type="compositionally biased region" description="Basic and acidic residues" evidence="1">
    <location>
        <begin position="318"/>
        <end position="331"/>
    </location>
</feature>
<accession>A0A9J7MMB3</accession>
<dbReference type="Gene3D" id="3.40.50.10140">
    <property type="entry name" value="Toll/interleukin-1 receptor homology (TIR) domain"/>
    <property type="match status" value="1"/>
</dbReference>
<dbReference type="Pfam" id="PF13676">
    <property type="entry name" value="TIR_2"/>
    <property type="match status" value="1"/>
</dbReference>
<evidence type="ECO:0000256" key="1">
    <source>
        <dbReference type="SAM" id="MobiDB-lite"/>
    </source>
</evidence>
<dbReference type="Proteomes" id="UP000001554">
    <property type="component" value="Chromosome 4"/>
</dbReference>
<feature type="compositionally biased region" description="Polar residues" evidence="1">
    <location>
        <begin position="273"/>
        <end position="283"/>
    </location>
</feature>
<feature type="domain" description="TIR" evidence="2">
    <location>
        <begin position="17"/>
        <end position="147"/>
    </location>
</feature>
<proteinExistence type="predicted"/>
<dbReference type="KEGG" id="bfo:118413721"/>
<feature type="region of interest" description="Disordered" evidence="1">
    <location>
        <begin position="273"/>
        <end position="348"/>
    </location>
</feature>
<dbReference type="GeneID" id="118413721"/>